<proteinExistence type="predicted"/>
<reference evidence="1" key="1">
    <citation type="journal article" date="2014" name="Front. Microbiol.">
        <title>High frequency of phylogenetically diverse reductive dehalogenase-homologous genes in deep subseafloor sedimentary metagenomes.</title>
        <authorList>
            <person name="Kawai M."/>
            <person name="Futagami T."/>
            <person name="Toyoda A."/>
            <person name="Takaki Y."/>
            <person name="Nishi S."/>
            <person name="Hori S."/>
            <person name="Arai W."/>
            <person name="Tsubouchi T."/>
            <person name="Morono Y."/>
            <person name="Uchiyama I."/>
            <person name="Ito T."/>
            <person name="Fujiyama A."/>
            <person name="Inagaki F."/>
            <person name="Takami H."/>
        </authorList>
    </citation>
    <scope>NUCLEOTIDE SEQUENCE</scope>
    <source>
        <strain evidence="1">Expedition CK06-06</strain>
    </source>
</reference>
<dbReference type="EMBL" id="BARU01024829">
    <property type="protein sequence ID" value="GAH53822.1"/>
    <property type="molecule type" value="Genomic_DNA"/>
</dbReference>
<name>X1G9B1_9ZZZZ</name>
<protein>
    <submittedName>
        <fullName evidence="1">Uncharacterized protein</fullName>
    </submittedName>
</protein>
<feature type="non-terminal residue" evidence="1">
    <location>
        <position position="1"/>
    </location>
</feature>
<evidence type="ECO:0000313" key="1">
    <source>
        <dbReference type="EMBL" id="GAH53822.1"/>
    </source>
</evidence>
<gene>
    <name evidence="1" type="ORF">S03H2_40088</name>
</gene>
<accession>X1G9B1</accession>
<dbReference type="AlphaFoldDB" id="X1G9B1"/>
<comment type="caution">
    <text evidence="1">The sequence shown here is derived from an EMBL/GenBank/DDBJ whole genome shotgun (WGS) entry which is preliminary data.</text>
</comment>
<organism evidence="1">
    <name type="scientific">marine sediment metagenome</name>
    <dbReference type="NCBI Taxonomy" id="412755"/>
    <lineage>
        <taxon>unclassified sequences</taxon>
        <taxon>metagenomes</taxon>
        <taxon>ecological metagenomes</taxon>
    </lineage>
</organism>
<sequence length="42" mass="4622">SDSARFVAGIQTASVFPGSWTFPRPVEKPRNAAQRSSQIAFR</sequence>